<name>A0A372ML34_9SPIR</name>
<gene>
    <name evidence="2" type="ORF">DYP60_00425</name>
</gene>
<comment type="caution">
    <text evidence="2">The sequence shown here is derived from an EMBL/GenBank/DDBJ whole genome shotgun (WGS) entry which is preliminary data.</text>
</comment>
<dbReference type="CDD" id="cd00090">
    <property type="entry name" value="HTH_ARSR"/>
    <property type="match status" value="1"/>
</dbReference>
<dbReference type="GO" id="GO:0003700">
    <property type="term" value="F:DNA-binding transcription factor activity"/>
    <property type="evidence" value="ECO:0007669"/>
    <property type="project" value="InterPro"/>
</dbReference>
<keyword evidence="3" id="KW-1185">Reference proteome</keyword>
<dbReference type="InterPro" id="IPR001845">
    <property type="entry name" value="HTH_ArsR_DNA-bd_dom"/>
</dbReference>
<reference evidence="2 3" key="2">
    <citation type="submission" date="2018-09" db="EMBL/GenBank/DDBJ databases">
        <title>Genome of Sphaerochaeta halotolerans strain 4-11.</title>
        <authorList>
            <person name="Nazina T.N."/>
            <person name="Sokolova D.S."/>
        </authorList>
    </citation>
    <scope>NUCLEOTIDE SEQUENCE [LARGE SCALE GENOMIC DNA]</scope>
    <source>
        <strain evidence="2 3">4-11</strain>
    </source>
</reference>
<dbReference type="Gene3D" id="1.10.10.10">
    <property type="entry name" value="Winged helix-like DNA-binding domain superfamily/Winged helix DNA-binding domain"/>
    <property type="match status" value="1"/>
</dbReference>
<feature type="domain" description="HTH arsR-type" evidence="1">
    <location>
        <begin position="17"/>
        <end position="63"/>
    </location>
</feature>
<protein>
    <submittedName>
        <fullName evidence="2">ArsR family transcriptional regulator</fullName>
    </submittedName>
</protein>
<evidence type="ECO:0000313" key="2">
    <source>
        <dbReference type="EMBL" id="RFU96078.1"/>
    </source>
</evidence>
<dbReference type="Proteomes" id="UP000264002">
    <property type="component" value="Unassembled WGS sequence"/>
</dbReference>
<dbReference type="AlphaFoldDB" id="A0A372ML34"/>
<dbReference type="InterPro" id="IPR036388">
    <property type="entry name" value="WH-like_DNA-bd_sf"/>
</dbReference>
<dbReference type="Pfam" id="PF01022">
    <property type="entry name" value="HTH_5"/>
    <property type="match status" value="1"/>
</dbReference>
<dbReference type="InterPro" id="IPR036390">
    <property type="entry name" value="WH_DNA-bd_sf"/>
</dbReference>
<accession>A0A372ML34</accession>
<evidence type="ECO:0000313" key="3">
    <source>
        <dbReference type="Proteomes" id="UP000264002"/>
    </source>
</evidence>
<sequence length="173" mass="19809">MKMLYIQDGKQLEIYMHPKRQQILHALSVQGPMTAKMLSDALGMTPSSAKHHVSRLMELQVVEVDHTELIHGITATYYRKRLVTVSFSSLAEEKRKLVCGVIAKQIHDDFYKKAQSFTDENGHFQADQLSGVIHLSKPEADELYKLIRAFIDEKEKKEDGTELFVFSLMAYHA</sequence>
<dbReference type="SUPFAM" id="SSF46785">
    <property type="entry name" value="Winged helix' DNA-binding domain"/>
    <property type="match status" value="1"/>
</dbReference>
<evidence type="ECO:0000259" key="1">
    <source>
        <dbReference type="Pfam" id="PF01022"/>
    </source>
</evidence>
<dbReference type="EMBL" id="QUWK01000001">
    <property type="protein sequence ID" value="RFU96078.1"/>
    <property type="molecule type" value="Genomic_DNA"/>
</dbReference>
<dbReference type="InterPro" id="IPR011991">
    <property type="entry name" value="ArsR-like_HTH"/>
</dbReference>
<organism evidence="2 3">
    <name type="scientific">Sphaerochaeta halotolerans</name>
    <dbReference type="NCBI Taxonomy" id="2293840"/>
    <lineage>
        <taxon>Bacteria</taxon>
        <taxon>Pseudomonadati</taxon>
        <taxon>Spirochaetota</taxon>
        <taxon>Spirochaetia</taxon>
        <taxon>Spirochaetales</taxon>
        <taxon>Sphaerochaetaceae</taxon>
        <taxon>Sphaerochaeta</taxon>
    </lineage>
</organism>
<proteinExistence type="predicted"/>
<reference evidence="3" key="1">
    <citation type="submission" date="2018-08" db="EMBL/GenBank/DDBJ databases">
        <authorList>
            <person name="Grouzdev D.S."/>
            <person name="Krutkina M.S."/>
        </authorList>
    </citation>
    <scope>NUCLEOTIDE SEQUENCE [LARGE SCALE GENOMIC DNA]</scope>
    <source>
        <strain evidence="3">4-11</strain>
    </source>
</reference>